<keyword evidence="1" id="KW-1133">Transmembrane helix</keyword>
<evidence type="ECO:0000313" key="3">
    <source>
        <dbReference type="EMBL" id="ESS73539.1"/>
    </source>
</evidence>
<evidence type="ECO:0000313" key="4">
    <source>
        <dbReference type="Proteomes" id="UP000017842"/>
    </source>
</evidence>
<reference evidence="3 4" key="1">
    <citation type="journal article" date="2013" name="Genome Announc.">
        <title>Draft Genome Sequence of the Methanotrophic Gammaproteobacterium Methyloglobulus morosus DSM 22980 Strain KoM1.</title>
        <authorList>
            <person name="Poehlein A."/>
            <person name="Deutzmann J.S."/>
            <person name="Daniel R."/>
            <person name="Simeonova D.D."/>
        </authorList>
    </citation>
    <scope>NUCLEOTIDE SEQUENCE [LARGE SCALE GENOMIC DNA]</scope>
    <source>
        <strain evidence="3 4">KoM1</strain>
    </source>
</reference>
<dbReference type="RefSeq" id="WP_023493479.1">
    <property type="nucleotide sequence ID" value="NZ_AYLO01000017.1"/>
</dbReference>
<dbReference type="OrthoDB" id="129082at2"/>
<dbReference type="Proteomes" id="UP000017842">
    <property type="component" value="Unassembled WGS sequence"/>
</dbReference>
<keyword evidence="4" id="KW-1185">Reference proteome</keyword>
<name>V5C0F4_9GAMM</name>
<keyword evidence="1" id="KW-0812">Transmembrane</keyword>
<dbReference type="InterPro" id="IPR005530">
    <property type="entry name" value="SPW"/>
</dbReference>
<proteinExistence type="predicted"/>
<feature type="transmembrane region" description="Helical" evidence="1">
    <location>
        <begin position="36"/>
        <end position="56"/>
    </location>
</feature>
<accession>V5C0F4</accession>
<dbReference type="AlphaFoldDB" id="V5C0F4"/>
<protein>
    <recommendedName>
        <fullName evidence="2">SPW repeat-containing integral membrane domain-containing protein</fullName>
    </recommendedName>
</protein>
<organism evidence="3 4">
    <name type="scientific">Methyloglobulus morosus KoM1</name>
    <dbReference type="NCBI Taxonomy" id="1116472"/>
    <lineage>
        <taxon>Bacteria</taxon>
        <taxon>Pseudomonadati</taxon>
        <taxon>Pseudomonadota</taxon>
        <taxon>Gammaproteobacteria</taxon>
        <taxon>Methylococcales</taxon>
        <taxon>Methylococcaceae</taxon>
        <taxon>Methyloglobulus</taxon>
    </lineage>
</organism>
<evidence type="ECO:0000259" key="2">
    <source>
        <dbReference type="Pfam" id="PF03779"/>
    </source>
</evidence>
<gene>
    <name evidence="3" type="ORF">MGMO_17c00040</name>
</gene>
<dbReference type="Pfam" id="PF03779">
    <property type="entry name" value="SPW"/>
    <property type="match status" value="1"/>
</dbReference>
<dbReference type="EMBL" id="AYLO01000017">
    <property type="protein sequence ID" value="ESS73539.1"/>
    <property type="molecule type" value="Genomic_DNA"/>
</dbReference>
<evidence type="ECO:0000256" key="1">
    <source>
        <dbReference type="SAM" id="Phobius"/>
    </source>
</evidence>
<feature type="transmembrane region" description="Helical" evidence="1">
    <location>
        <begin position="12"/>
        <end position="30"/>
    </location>
</feature>
<feature type="domain" description="SPW repeat-containing integral membrane" evidence="2">
    <location>
        <begin position="9"/>
        <end position="106"/>
    </location>
</feature>
<keyword evidence="1" id="KW-0472">Membrane</keyword>
<feature type="transmembrane region" description="Helical" evidence="1">
    <location>
        <begin position="92"/>
        <end position="110"/>
    </location>
</feature>
<dbReference type="eggNOG" id="ENOG50334IA">
    <property type="taxonomic scope" value="Bacteria"/>
</dbReference>
<comment type="caution">
    <text evidence="3">The sequence shown here is derived from an EMBL/GenBank/DDBJ whole genome shotgun (WGS) entry which is preliminary data.</text>
</comment>
<sequence length="114" mass="12276">MKILSPTQHGYLDYLTVAIFLLAPSLIGLSGMAGTIAYLLAGIHLAMTLITDFPLGVVKKLPFPIHGWVERIVGPVLVLLPFALGFEGAALGFYIVIGIIIILVGLLTDYQRTQ</sequence>